<evidence type="ECO:0000313" key="5">
    <source>
        <dbReference type="EMBL" id="RCH80357.1"/>
    </source>
</evidence>
<comment type="caution">
    <text evidence="5">The sequence shown here is derived from an EMBL/GenBank/DDBJ whole genome shotgun (WGS) entry which is preliminary data.</text>
</comment>
<accession>A0A367IRQ2</accession>
<organism evidence="5 6">
    <name type="scientific">Rhizopus stolonifer</name>
    <name type="common">Rhizopus nigricans</name>
    <dbReference type="NCBI Taxonomy" id="4846"/>
    <lineage>
        <taxon>Eukaryota</taxon>
        <taxon>Fungi</taxon>
        <taxon>Fungi incertae sedis</taxon>
        <taxon>Mucoromycota</taxon>
        <taxon>Mucoromycotina</taxon>
        <taxon>Mucoromycetes</taxon>
        <taxon>Mucorales</taxon>
        <taxon>Mucorineae</taxon>
        <taxon>Rhizopodaceae</taxon>
        <taxon>Rhizopus</taxon>
    </lineage>
</organism>
<dbReference type="OrthoDB" id="5667at2759"/>
<dbReference type="InterPro" id="IPR050327">
    <property type="entry name" value="Proton-linked_MCT"/>
</dbReference>
<evidence type="ECO:0000259" key="4">
    <source>
        <dbReference type="PROSITE" id="PS50850"/>
    </source>
</evidence>
<feature type="transmembrane region" description="Helical" evidence="3">
    <location>
        <begin position="143"/>
        <end position="162"/>
    </location>
</feature>
<gene>
    <name evidence="5" type="ORF">CU098_003876</name>
</gene>
<evidence type="ECO:0000313" key="6">
    <source>
        <dbReference type="Proteomes" id="UP000253551"/>
    </source>
</evidence>
<feature type="transmembrane region" description="Helical" evidence="3">
    <location>
        <begin position="168"/>
        <end position="185"/>
    </location>
</feature>
<feature type="transmembrane region" description="Helical" evidence="3">
    <location>
        <begin position="205"/>
        <end position="226"/>
    </location>
</feature>
<dbReference type="InterPro" id="IPR011701">
    <property type="entry name" value="MFS"/>
</dbReference>
<evidence type="ECO:0000256" key="3">
    <source>
        <dbReference type="SAM" id="Phobius"/>
    </source>
</evidence>
<reference evidence="5 6" key="1">
    <citation type="journal article" date="2018" name="G3 (Bethesda)">
        <title>Phylogenetic and Phylogenomic Definition of Rhizopus Species.</title>
        <authorList>
            <person name="Gryganskyi A.P."/>
            <person name="Golan J."/>
            <person name="Dolatabadi S."/>
            <person name="Mondo S."/>
            <person name="Robb S."/>
            <person name="Idnurm A."/>
            <person name="Muszewska A."/>
            <person name="Steczkiewicz K."/>
            <person name="Masonjones S."/>
            <person name="Liao H.L."/>
            <person name="Gajdeczka M.T."/>
            <person name="Anike F."/>
            <person name="Vuek A."/>
            <person name="Anishchenko I.M."/>
            <person name="Voigt K."/>
            <person name="de Hoog G.S."/>
            <person name="Smith M.E."/>
            <person name="Heitman J."/>
            <person name="Vilgalys R."/>
            <person name="Stajich J.E."/>
        </authorList>
    </citation>
    <scope>NUCLEOTIDE SEQUENCE [LARGE SCALE GENOMIC DNA]</scope>
    <source>
        <strain evidence="5 6">LSU 92-RS-03</strain>
    </source>
</reference>
<dbReference type="GO" id="GO:0016020">
    <property type="term" value="C:membrane"/>
    <property type="evidence" value="ECO:0007669"/>
    <property type="project" value="UniProtKB-SubCell"/>
</dbReference>
<proteinExistence type="inferred from homology"/>
<feature type="transmembrane region" description="Helical" evidence="3">
    <location>
        <begin position="110"/>
        <end position="131"/>
    </location>
</feature>
<dbReference type="PROSITE" id="PS50850">
    <property type="entry name" value="MFS"/>
    <property type="match status" value="1"/>
</dbReference>
<name>A0A367IRQ2_RHIST</name>
<dbReference type="AlphaFoldDB" id="A0A367IRQ2"/>
<comment type="subcellular location">
    <subcellularLocation>
        <location evidence="1">Membrane</location>
        <topology evidence="1">Multi-pass membrane protein</topology>
    </subcellularLocation>
</comment>
<feature type="domain" description="Major facilitator superfamily (MFS) profile" evidence="4">
    <location>
        <begin position="76"/>
        <end position="265"/>
    </location>
</feature>
<dbReference type="GO" id="GO:0022857">
    <property type="term" value="F:transmembrane transporter activity"/>
    <property type="evidence" value="ECO:0007669"/>
    <property type="project" value="InterPro"/>
</dbReference>
<protein>
    <recommendedName>
        <fullName evidence="4">Major facilitator superfamily (MFS) profile domain-containing protein</fullName>
    </recommendedName>
</protein>
<sequence length="265" mass="28443">MGICSAGSGIGGLALSPMVTSLVAKYGLPWAIRIIGIMAFCICTIAAFFIRTRLPPVTKNQQQKRLPIRFSMLKDVNFIILLTGLVIALTGFLIPLFYIPTYARSYGVDATQSANLVSVLCAMNAVGRLVLGYFADHIGRINMYSIISILAGLFCMVVWPFAKTYETMMAFSALFGFTCGIYFPLSSPITATVVGTDNIASGISIMFLMSSIAGIGPPVGAAIQLATPNNGYLGLQLFSGLLYVLGGTICFLLKIKMTKSFFSIM</sequence>
<dbReference type="PANTHER" id="PTHR11360">
    <property type="entry name" value="MONOCARBOXYLATE TRANSPORTER"/>
    <property type="match status" value="1"/>
</dbReference>
<comment type="similarity">
    <text evidence="2">Belongs to the major facilitator superfamily. Monocarboxylate porter (TC 2.A.1.13) family.</text>
</comment>
<feature type="transmembrane region" description="Helical" evidence="3">
    <location>
        <begin position="75"/>
        <end position="98"/>
    </location>
</feature>
<dbReference type="InterPro" id="IPR036259">
    <property type="entry name" value="MFS_trans_sf"/>
</dbReference>
<feature type="transmembrane region" description="Helical" evidence="3">
    <location>
        <begin position="232"/>
        <end position="255"/>
    </location>
</feature>
<keyword evidence="6" id="KW-1185">Reference proteome</keyword>
<evidence type="ECO:0000256" key="2">
    <source>
        <dbReference type="ARBA" id="ARBA00006727"/>
    </source>
</evidence>
<dbReference type="Proteomes" id="UP000253551">
    <property type="component" value="Unassembled WGS sequence"/>
</dbReference>
<dbReference type="SUPFAM" id="SSF103473">
    <property type="entry name" value="MFS general substrate transporter"/>
    <property type="match status" value="1"/>
</dbReference>
<feature type="transmembrane region" description="Helical" evidence="3">
    <location>
        <begin position="31"/>
        <end position="54"/>
    </location>
</feature>
<dbReference type="Gene3D" id="1.20.1250.20">
    <property type="entry name" value="MFS general substrate transporter like domains"/>
    <property type="match status" value="1"/>
</dbReference>
<evidence type="ECO:0000256" key="1">
    <source>
        <dbReference type="ARBA" id="ARBA00004141"/>
    </source>
</evidence>
<keyword evidence="3" id="KW-1133">Transmembrane helix</keyword>
<dbReference type="Pfam" id="PF07690">
    <property type="entry name" value="MFS_1"/>
    <property type="match status" value="1"/>
</dbReference>
<dbReference type="PANTHER" id="PTHR11360:SF284">
    <property type="entry name" value="EG:103B4.3 PROTEIN-RELATED"/>
    <property type="match status" value="1"/>
</dbReference>
<keyword evidence="3" id="KW-0472">Membrane</keyword>
<keyword evidence="3" id="KW-0812">Transmembrane</keyword>
<dbReference type="InterPro" id="IPR020846">
    <property type="entry name" value="MFS_dom"/>
</dbReference>
<dbReference type="EMBL" id="PJQM01006044">
    <property type="protein sequence ID" value="RCH80357.1"/>
    <property type="molecule type" value="Genomic_DNA"/>
</dbReference>